<evidence type="ECO:0000313" key="3">
    <source>
        <dbReference type="Proteomes" id="UP001162162"/>
    </source>
</evidence>
<keyword evidence="1" id="KW-0472">Membrane</keyword>
<dbReference type="Proteomes" id="UP001162162">
    <property type="component" value="Unassembled WGS sequence"/>
</dbReference>
<keyword evidence="1" id="KW-0812">Transmembrane</keyword>
<evidence type="ECO:0000256" key="1">
    <source>
        <dbReference type="SAM" id="Phobius"/>
    </source>
</evidence>
<feature type="transmembrane region" description="Helical" evidence="1">
    <location>
        <begin position="168"/>
        <end position="188"/>
    </location>
</feature>
<name>A0AAV8YSP6_9CUCU</name>
<keyword evidence="1" id="KW-1133">Transmembrane helix</keyword>
<dbReference type="AlphaFoldDB" id="A0AAV8YSP6"/>
<feature type="transmembrane region" description="Helical" evidence="1">
    <location>
        <begin position="12"/>
        <end position="32"/>
    </location>
</feature>
<gene>
    <name evidence="2" type="ORF">NQ318_000428</name>
</gene>
<accession>A0AAV8YSP6</accession>
<evidence type="ECO:0008006" key="4">
    <source>
        <dbReference type="Google" id="ProtNLM"/>
    </source>
</evidence>
<evidence type="ECO:0000313" key="2">
    <source>
        <dbReference type="EMBL" id="KAJ8954996.1"/>
    </source>
</evidence>
<sequence length="220" mass="25597">MSNPDNLKLDIYILLKLFKIGNVLGLTPMFFEKKNKIRIRSWKIYVAILMIIYGSACILTLKWKSEQLSKEMKITEIILDCAQCISGLLFVMVCLTGSLIGSNYWKAFLSGIKEIEHTLNGTQFGVKKSLLLNNINIILYHMAFVFLYAYDNFILIQMGQTKIAYTYIIYRIGMYYQLFELIFLCKVVRMLKRRYDFLLECLNDTLTKNALPISPSVNQF</sequence>
<protein>
    <recommendedName>
        <fullName evidence="4">Gustatory receptor</fullName>
    </recommendedName>
</protein>
<comment type="caution">
    <text evidence="2">The sequence shown here is derived from an EMBL/GenBank/DDBJ whole genome shotgun (WGS) entry which is preliminary data.</text>
</comment>
<reference evidence="2" key="1">
    <citation type="journal article" date="2023" name="Insect Mol. Biol.">
        <title>Genome sequencing provides insights into the evolution of gene families encoding plant cell wall-degrading enzymes in longhorned beetles.</title>
        <authorList>
            <person name="Shin N.R."/>
            <person name="Okamura Y."/>
            <person name="Kirsch R."/>
            <person name="Pauchet Y."/>
        </authorList>
    </citation>
    <scope>NUCLEOTIDE SEQUENCE</scope>
    <source>
        <strain evidence="2">AMC_N1</strain>
    </source>
</reference>
<feature type="transmembrane region" description="Helical" evidence="1">
    <location>
        <begin position="44"/>
        <end position="65"/>
    </location>
</feature>
<feature type="transmembrane region" description="Helical" evidence="1">
    <location>
        <begin position="77"/>
        <end position="100"/>
    </location>
</feature>
<keyword evidence="3" id="KW-1185">Reference proteome</keyword>
<proteinExistence type="predicted"/>
<dbReference type="EMBL" id="JAPWTK010000041">
    <property type="protein sequence ID" value="KAJ8954996.1"/>
    <property type="molecule type" value="Genomic_DNA"/>
</dbReference>
<organism evidence="2 3">
    <name type="scientific">Aromia moschata</name>
    <dbReference type="NCBI Taxonomy" id="1265417"/>
    <lineage>
        <taxon>Eukaryota</taxon>
        <taxon>Metazoa</taxon>
        <taxon>Ecdysozoa</taxon>
        <taxon>Arthropoda</taxon>
        <taxon>Hexapoda</taxon>
        <taxon>Insecta</taxon>
        <taxon>Pterygota</taxon>
        <taxon>Neoptera</taxon>
        <taxon>Endopterygota</taxon>
        <taxon>Coleoptera</taxon>
        <taxon>Polyphaga</taxon>
        <taxon>Cucujiformia</taxon>
        <taxon>Chrysomeloidea</taxon>
        <taxon>Cerambycidae</taxon>
        <taxon>Cerambycinae</taxon>
        <taxon>Callichromatini</taxon>
        <taxon>Aromia</taxon>
    </lineage>
</organism>
<feature type="transmembrane region" description="Helical" evidence="1">
    <location>
        <begin position="137"/>
        <end position="156"/>
    </location>
</feature>